<feature type="region of interest" description="Disordered" evidence="1">
    <location>
        <begin position="1749"/>
        <end position="1796"/>
    </location>
</feature>
<dbReference type="EC" id="2.7.-.-" evidence="3"/>
<gene>
    <name evidence="3" type="ORF">Tco025E_03387</name>
</gene>
<evidence type="ECO:0000259" key="2">
    <source>
        <dbReference type="PROSITE" id="PS50011"/>
    </source>
</evidence>
<feature type="region of interest" description="Disordered" evidence="1">
    <location>
        <begin position="1238"/>
        <end position="1259"/>
    </location>
</feature>
<comment type="caution">
    <text evidence="3">The sequence shown here is derived from an EMBL/GenBank/DDBJ whole genome shotgun (WGS) entry which is preliminary data.</text>
</comment>
<dbReference type="PROSITE" id="PS50011">
    <property type="entry name" value="PROTEIN_KINASE_DOM"/>
    <property type="match status" value="1"/>
</dbReference>
<feature type="region of interest" description="Disordered" evidence="1">
    <location>
        <begin position="146"/>
        <end position="209"/>
    </location>
</feature>
<feature type="compositionally biased region" description="Polar residues" evidence="1">
    <location>
        <begin position="146"/>
        <end position="159"/>
    </location>
</feature>
<feature type="region of interest" description="Disordered" evidence="1">
    <location>
        <begin position="1582"/>
        <end position="1681"/>
    </location>
</feature>
<dbReference type="GO" id="GO:0005524">
    <property type="term" value="F:ATP binding"/>
    <property type="evidence" value="ECO:0007669"/>
    <property type="project" value="InterPro"/>
</dbReference>
<feature type="region of interest" description="Disordered" evidence="1">
    <location>
        <begin position="1525"/>
        <end position="1548"/>
    </location>
</feature>
<dbReference type="OrthoDB" id="272915at2759"/>
<feature type="region of interest" description="Disordered" evidence="1">
    <location>
        <begin position="1319"/>
        <end position="1342"/>
    </location>
</feature>
<feature type="compositionally biased region" description="Basic and acidic residues" evidence="1">
    <location>
        <begin position="1242"/>
        <end position="1252"/>
    </location>
</feature>
<dbReference type="Proteomes" id="UP000284403">
    <property type="component" value="Unassembled WGS sequence"/>
</dbReference>
<feature type="compositionally biased region" description="Low complexity" evidence="1">
    <location>
        <begin position="11"/>
        <end position="23"/>
    </location>
</feature>
<feature type="region of interest" description="Disordered" evidence="1">
    <location>
        <begin position="1477"/>
        <end position="1498"/>
    </location>
</feature>
<feature type="compositionally biased region" description="Basic and acidic residues" evidence="1">
    <location>
        <begin position="1716"/>
        <end position="1728"/>
    </location>
</feature>
<feature type="region of interest" description="Disordered" evidence="1">
    <location>
        <begin position="269"/>
        <end position="305"/>
    </location>
</feature>
<dbReference type="GeneID" id="40316998"/>
<keyword evidence="3" id="KW-0808">Transferase</keyword>
<feature type="compositionally biased region" description="Acidic residues" evidence="1">
    <location>
        <begin position="1842"/>
        <end position="1853"/>
    </location>
</feature>
<dbReference type="InterPro" id="IPR011009">
    <property type="entry name" value="Kinase-like_dom_sf"/>
</dbReference>
<sequence length="1956" mass="211362">MRLSHLRLHDSSGSSNASRGSRSVTEQSFKPPHKGAASTAPPVLHPSNVAPLRSFGPQEEYAASFDASSSGSTTFPVATHAEALSEGRRVAPALHRTAALAPSYSVVSDAMKDRLDGTTREGGGSVQLVSKQRTTWAGAGAAAAANRSSGNYDDLSASSAYDKRVKSPSTVRSSKAGTVDSPLEIPTPEPSHVEVPKRQPPVRGSVRRTMTPDGRQAWVLFSPRRGIRYCSDSVPKAAVTGWNRKVVGSPPDHLPRRVLDVVAGGIGGARGVGKSNKAPSGRDQPSAVGGGHNLNRNPEPKPPQRFAVPHFAEAKERRVLLRAEKEGYQNDHMHNDEYSDRSWATLRRWLLRKYRKTNGKLLCSKSEIAATLQEWRRGLGAAAESLLLLLQPVRVESGGGSRWFPLPRGWMPSSGAVIPFSAQTMMEPSGHFATAPVRRSSQCTTGHTAGLDDDTIVPKGFPNASYSTSLKRAVLGSGQDPESPPLRVGIDVSEDDYAKAFFSLDPLPIHDADDVAVYASLLHKGGTLAAAPGTTSPQWLSTGAKLTEKGDEGEADEEDEEKEEENAAEDAAARRRGSTRSRATTTRQHCRETAGRYGLWCILEPLTEEVSVAATATREPSSFLANTRGMGRRRDDVQVPRWCLQICGGALPRRYCVSSSSSVESSVISYPDDVETGASNTVVAARFEALFFPQPPDYPSNMFGPRLTVSAAVSATPPICSIPLTPQLLRASEVPHYRAILMQQGERVRLRHEQEEGFVLGQGENREELFLLLTQVTVNATQKYCLDLSVYLMPCRLLRTDSNAFKPSPVAALVEVPLLHSSPVITATRRVHGAKLIFTTKNAFVKAYRAILWASVVNTTAMRPMADIPAYLCDKSGESPYMALQCFAPLSQKTERCAFDAYREQCVQHVASVLLKERDFFGVDAYRLEDFALGTASNRGKRKPLSSAATLPLTTCAFSSAVAYDVYGVVYRAVHTPSARVFDVRVLPRNSTKLLWAGATAVGGDCGSAGDSVSLPVMEAALVAEYLSRMPFQNPIAAVLCDAHKLYVVSAPIFSVLSEAKRHTPPPATSIPHPCHGFGVVSLQCFMEKVLRSPHTLFSTRWELARLVAAQLLLTLISLHGKGVVLGPCAPRRFFLQCNPDAVSRGAVGADDKKEEGLTTGDFHLVVAAFGVTSDAWVYERQQPGVVEYIPPRYLFRVAHSTVLGASGASEWTVGDDYWSYLCLVFELFSATGEPLVAAPSRPKEEGEHRDPNATSPQRQREIMQLWKAVFSLPPASATSGEANLHREPAVTQALHDFVQSRVAAAILHKVEAWVTMEEHHPRSDGSNVRQPREAERSRTRATPGAVSLADAYWVALRSHPSSLLSTGGEVAGAAATADFAVADAAHFAESIKSTQASMLTIQHFCQILVGMALQSTAACIDKAAHRLTWTLLSHPFFIGIDFAKLFDGNLPVPHAKFVCGKLLGKTLLGAATCAASGKSNRHGSGSPTRGGLQQPRLPSYSGLQAAHRLCVPLALLPMAADDGEGGGARGKDDAFTPSSSRSAGGSIHGIYKASEIEEMEQVQEEVRRALRTFASTDTASPSLLVAREQKQPKRDGCPRDSLTVAPLTAVGKMALKEEDDEGEKNPATSTWKRLQQRATLSARSAATNSDIRPEERPSKSLFPAAWDPTGGRVSPFSLPSHSSISRALASADPLRQTGVDRRHCPLGERFLHVANDDHDRDHDERRSGLRGQGELLQVAAAVTVPSGIQEDRPGHQQQQWRQEQGHDGGGASPASSATHGTRRPASARDGVRGKKMAADAGDDFLIRVQGASLTTVLPHTAEPAPAPCRKSASDAFMLVPSDDDDDDEDGEDEACKRKKHEGEVKARTVGVSVPRAERNSLLPRSFGVVRRRQSSRASYSTSTFKSSTWMASVPSFDALDPHQHQVGADEAIWELVHDDGEDDEGDDKHVTFYHM</sequence>
<dbReference type="EMBL" id="MKKU01000157">
    <property type="protein sequence ID" value="RNF21413.1"/>
    <property type="molecule type" value="Genomic_DNA"/>
</dbReference>
<feature type="domain" description="Protein kinase" evidence="2">
    <location>
        <begin position="956"/>
        <end position="1299"/>
    </location>
</feature>
<dbReference type="InterPro" id="IPR000719">
    <property type="entry name" value="Prot_kinase_dom"/>
</dbReference>
<evidence type="ECO:0000313" key="4">
    <source>
        <dbReference type="Proteomes" id="UP000284403"/>
    </source>
</evidence>
<accession>A0A422PUL9</accession>
<reference evidence="3 4" key="1">
    <citation type="journal article" date="2018" name="BMC Genomics">
        <title>Genomic comparison of Trypanosoma conorhini and Trypanosoma rangeli to Trypanosoma cruzi strains of high and low virulence.</title>
        <authorList>
            <person name="Bradwell K.R."/>
            <person name="Koparde V.N."/>
            <person name="Matveyev A.V."/>
            <person name="Serrano M.G."/>
            <person name="Alves J.M."/>
            <person name="Parikh H."/>
            <person name="Huang B."/>
            <person name="Lee V."/>
            <person name="Espinosa-Alvarez O."/>
            <person name="Ortiz P.A."/>
            <person name="Costa-Martins A.G."/>
            <person name="Teixeira M.M."/>
            <person name="Buck G.A."/>
        </authorList>
    </citation>
    <scope>NUCLEOTIDE SEQUENCE [LARGE SCALE GENOMIC DNA]</scope>
    <source>
        <strain evidence="3 4">025E</strain>
    </source>
</reference>
<dbReference type="SUPFAM" id="SSF56112">
    <property type="entry name" value="Protein kinase-like (PK-like)"/>
    <property type="match status" value="1"/>
</dbReference>
<feature type="compositionally biased region" description="Basic and acidic residues" evidence="1">
    <location>
        <begin position="1588"/>
        <end position="1599"/>
    </location>
</feature>
<feature type="compositionally biased region" description="Polar residues" evidence="1">
    <location>
        <begin position="1627"/>
        <end position="1651"/>
    </location>
</feature>
<protein>
    <submittedName>
        <fullName evidence="3">Transferase</fullName>
        <ecNumber evidence="3">2.7.-.-</ecNumber>
    </submittedName>
</protein>
<feature type="region of interest" description="Disordered" evidence="1">
    <location>
        <begin position="1841"/>
        <end position="1862"/>
    </location>
</feature>
<keyword evidence="4" id="KW-1185">Reference proteome</keyword>
<dbReference type="Gene3D" id="1.10.510.10">
    <property type="entry name" value="Transferase(Phosphotransferase) domain 1"/>
    <property type="match status" value="1"/>
</dbReference>
<feature type="compositionally biased region" description="Acidic residues" evidence="1">
    <location>
        <begin position="553"/>
        <end position="568"/>
    </location>
</feature>
<feature type="region of interest" description="Disordered" evidence="1">
    <location>
        <begin position="1"/>
        <end position="55"/>
    </location>
</feature>
<name>A0A422PUL9_9TRYP</name>
<dbReference type="GO" id="GO:0004672">
    <property type="term" value="F:protein kinase activity"/>
    <property type="evidence" value="ECO:0007669"/>
    <property type="project" value="InterPro"/>
</dbReference>
<evidence type="ECO:0000313" key="3">
    <source>
        <dbReference type="EMBL" id="RNF21413.1"/>
    </source>
</evidence>
<organism evidence="3 4">
    <name type="scientific">Trypanosoma conorhini</name>
    <dbReference type="NCBI Taxonomy" id="83891"/>
    <lineage>
        <taxon>Eukaryota</taxon>
        <taxon>Discoba</taxon>
        <taxon>Euglenozoa</taxon>
        <taxon>Kinetoplastea</taxon>
        <taxon>Metakinetoplastina</taxon>
        <taxon>Trypanosomatida</taxon>
        <taxon>Trypanosomatidae</taxon>
        <taxon>Trypanosoma</taxon>
    </lineage>
</organism>
<feature type="region of interest" description="Disordered" evidence="1">
    <location>
        <begin position="528"/>
        <end position="589"/>
    </location>
</feature>
<proteinExistence type="predicted"/>
<feature type="compositionally biased region" description="Polar residues" evidence="1">
    <location>
        <begin position="167"/>
        <end position="176"/>
    </location>
</feature>
<feature type="region of interest" description="Disordered" evidence="1">
    <location>
        <begin position="1716"/>
        <end position="1735"/>
    </location>
</feature>
<dbReference type="RefSeq" id="XP_029229516.1">
    <property type="nucleotide sequence ID" value="XM_029370305.1"/>
</dbReference>
<evidence type="ECO:0000256" key="1">
    <source>
        <dbReference type="SAM" id="MobiDB-lite"/>
    </source>
</evidence>